<protein>
    <submittedName>
        <fullName evidence="1">Uncharacterized protein</fullName>
    </submittedName>
</protein>
<accession>A0A381VZF6</accession>
<organism evidence="1">
    <name type="scientific">marine metagenome</name>
    <dbReference type="NCBI Taxonomy" id="408172"/>
    <lineage>
        <taxon>unclassified sequences</taxon>
        <taxon>metagenomes</taxon>
        <taxon>ecological metagenomes</taxon>
    </lineage>
</organism>
<name>A0A381VZF6_9ZZZZ</name>
<evidence type="ECO:0000313" key="1">
    <source>
        <dbReference type="EMBL" id="SVA45007.1"/>
    </source>
</evidence>
<dbReference type="AlphaFoldDB" id="A0A381VZF6"/>
<sequence length="29" mass="3171">MPYRGLLNTRAIQETKAGPTITADLPTKL</sequence>
<reference evidence="1" key="1">
    <citation type="submission" date="2018-05" db="EMBL/GenBank/DDBJ databases">
        <authorList>
            <person name="Lanie J.A."/>
            <person name="Ng W.-L."/>
            <person name="Kazmierczak K.M."/>
            <person name="Andrzejewski T.M."/>
            <person name="Davidsen T.M."/>
            <person name="Wayne K.J."/>
            <person name="Tettelin H."/>
            <person name="Glass J.I."/>
            <person name="Rusch D."/>
            <person name="Podicherti R."/>
            <person name="Tsui H.-C.T."/>
            <person name="Winkler M.E."/>
        </authorList>
    </citation>
    <scope>NUCLEOTIDE SEQUENCE</scope>
</reference>
<dbReference type="EMBL" id="UINC01010086">
    <property type="protein sequence ID" value="SVA45007.1"/>
    <property type="molecule type" value="Genomic_DNA"/>
</dbReference>
<gene>
    <name evidence="1" type="ORF">METZ01_LOCUS97861</name>
</gene>
<proteinExistence type="predicted"/>